<dbReference type="PANTHER" id="PTHR43248">
    <property type="entry name" value="2-SUCCINYL-6-HYDROXY-2,4-CYCLOHEXADIENE-1-CARBOXYLATE SYNTHASE"/>
    <property type="match status" value="1"/>
</dbReference>
<dbReference type="SUPFAM" id="SSF53474">
    <property type="entry name" value="alpha/beta-Hydrolases"/>
    <property type="match status" value="1"/>
</dbReference>
<comment type="similarity">
    <text evidence="1">Belongs to the peptidase S33 family.</text>
</comment>
<evidence type="ECO:0000259" key="5">
    <source>
        <dbReference type="Pfam" id="PF08386"/>
    </source>
</evidence>
<evidence type="ECO:0000313" key="6">
    <source>
        <dbReference type="EMBL" id="RYC32085.1"/>
    </source>
</evidence>
<dbReference type="OrthoDB" id="9796770at2"/>
<name>A0A4Q2UB09_9HYPH</name>
<feature type="domain" description="Peptidase S33 tripeptidyl aminopeptidase-like C-terminal" evidence="5">
    <location>
        <begin position="436"/>
        <end position="508"/>
    </location>
</feature>
<proteinExistence type="inferred from homology"/>
<evidence type="ECO:0000259" key="4">
    <source>
        <dbReference type="Pfam" id="PF00561"/>
    </source>
</evidence>
<reference evidence="6 7" key="2">
    <citation type="submission" date="2019-02" db="EMBL/GenBank/DDBJ databases">
        <title>'Lichenibacterium ramalinii' gen. nov. sp. nov., 'Lichenibacterium minor' gen. nov. sp. nov.</title>
        <authorList>
            <person name="Pankratov T."/>
        </authorList>
    </citation>
    <scope>NUCLEOTIDE SEQUENCE [LARGE SCALE GENOMIC DNA]</scope>
    <source>
        <strain evidence="6 7">RmlP026</strain>
    </source>
</reference>
<keyword evidence="2 6" id="KW-0378">Hydrolase</keyword>
<gene>
    <name evidence="6" type="ORF">D3273_10170</name>
</gene>
<dbReference type="Pfam" id="PF00561">
    <property type="entry name" value="Abhydrolase_1"/>
    <property type="match status" value="1"/>
</dbReference>
<dbReference type="Pfam" id="PF08386">
    <property type="entry name" value="Abhydrolase_4"/>
    <property type="match status" value="1"/>
</dbReference>
<dbReference type="InterPro" id="IPR051601">
    <property type="entry name" value="Serine_prot/Carboxylest_S33"/>
</dbReference>
<dbReference type="InterPro" id="IPR013595">
    <property type="entry name" value="Pept_S33_TAP-like_C"/>
</dbReference>
<dbReference type="EMBL" id="QYBB01000009">
    <property type="protein sequence ID" value="RYC32085.1"/>
    <property type="molecule type" value="Genomic_DNA"/>
</dbReference>
<organism evidence="6 7">
    <name type="scientific">Lichenibacterium minor</name>
    <dbReference type="NCBI Taxonomy" id="2316528"/>
    <lineage>
        <taxon>Bacteria</taxon>
        <taxon>Pseudomonadati</taxon>
        <taxon>Pseudomonadota</taxon>
        <taxon>Alphaproteobacteria</taxon>
        <taxon>Hyphomicrobiales</taxon>
        <taxon>Lichenihabitantaceae</taxon>
        <taxon>Lichenibacterium</taxon>
    </lineage>
</organism>
<dbReference type="PANTHER" id="PTHR43248:SF25">
    <property type="entry name" value="AB HYDROLASE-1 DOMAIN-CONTAINING PROTEIN-RELATED"/>
    <property type="match status" value="1"/>
</dbReference>
<dbReference type="InterPro" id="IPR000073">
    <property type="entry name" value="AB_hydrolase_1"/>
</dbReference>
<protein>
    <submittedName>
        <fullName evidence="6">Alpha/beta fold hydrolase</fullName>
    </submittedName>
</protein>
<evidence type="ECO:0000256" key="1">
    <source>
        <dbReference type="ARBA" id="ARBA00010088"/>
    </source>
</evidence>
<comment type="caution">
    <text evidence="6">The sequence shown here is derived from an EMBL/GenBank/DDBJ whole genome shotgun (WGS) entry which is preliminary data.</text>
</comment>
<dbReference type="Gene3D" id="3.40.50.1820">
    <property type="entry name" value="alpha/beta hydrolase"/>
    <property type="match status" value="2"/>
</dbReference>
<reference evidence="6 7" key="1">
    <citation type="submission" date="2018-12" db="EMBL/GenBank/DDBJ databases">
        <authorList>
            <person name="Grouzdev D.S."/>
            <person name="Krutkina M.S."/>
        </authorList>
    </citation>
    <scope>NUCLEOTIDE SEQUENCE [LARGE SCALE GENOMIC DNA]</scope>
    <source>
        <strain evidence="6 7">RmlP026</strain>
    </source>
</reference>
<dbReference type="Proteomes" id="UP000290759">
    <property type="component" value="Unassembled WGS sequence"/>
</dbReference>
<sequence>MSAIMAWHRGGVDGPRRRGRNKARAGHVGAGATLGMAGITMLKAAVLSALLGALAASCGPARAAEAGLTLGRLALTPCIAGYGGFCGTLPVPLDRRDPGRGTIEVGFEFYPHTGPGASAGLILAQEGGPGYSTTGSRDGYVRMLGPLRADRDILLVDKRGTGRSAAVDCPTLQLDAEASQADIAACGRQLGADAWHYRTADAADDVAEVVAALGYTRAAFYGDSYGTWFGQVLAALHPDLLSVMVLDSAYPVADDPVDTEVTHGQAAMEIVCRRSPSCAALGGSADARFAALLARLRAEPATGPAPDGNGVPRTVTADPGALFLVVATAGNAPTTWRDLDAAGRALADSGDAAPLLRLVAEARGGFGGGPNVQAFSAGLADAVQCADYPAKFGRAAAPPEREAQLDAYVAGLERRDPGTFAPFTLADAFRNPYDVQGYRTCLAWPAPPADAAPPGPLPPGTSLPRIPTLVLAGELDTVTSPAEARATAALIPGAVAIEVRNGLHETAIADEGQFPSPTGEDLAGCVGPIVRRFIASAGQTGDTSCIARIRPIRTVPAFARSWTAVAPASPAAGDASGRDGLRLASAAAETVGDAVAEFAVSQIGTGAGLRGGTFSIVATATGYQLVLAGLRWTEDLAVDGTVDWNQATGAVSAEVTLDAPGHSGTVHLAWNDRDADALATLDGTVDGHVLAATRLAP</sequence>
<dbReference type="AlphaFoldDB" id="A0A4Q2UB09"/>
<feature type="region of interest" description="Disordered" evidence="3">
    <location>
        <begin position="1"/>
        <end position="25"/>
    </location>
</feature>
<evidence type="ECO:0000256" key="2">
    <source>
        <dbReference type="ARBA" id="ARBA00022801"/>
    </source>
</evidence>
<evidence type="ECO:0000256" key="3">
    <source>
        <dbReference type="SAM" id="MobiDB-lite"/>
    </source>
</evidence>
<dbReference type="GO" id="GO:0016787">
    <property type="term" value="F:hydrolase activity"/>
    <property type="evidence" value="ECO:0007669"/>
    <property type="project" value="UniProtKB-KW"/>
</dbReference>
<evidence type="ECO:0000313" key="7">
    <source>
        <dbReference type="Proteomes" id="UP000290759"/>
    </source>
</evidence>
<dbReference type="InterPro" id="IPR029058">
    <property type="entry name" value="AB_hydrolase_fold"/>
</dbReference>
<keyword evidence="7" id="KW-1185">Reference proteome</keyword>
<accession>A0A4Q2UB09</accession>
<feature type="domain" description="AB hydrolase-1" evidence="4">
    <location>
        <begin position="123"/>
        <end position="258"/>
    </location>
</feature>